<keyword evidence="3" id="KW-0238">DNA-binding</keyword>
<keyword evidence="1" id="KW-0805">Transcription regulation</keyword>
<dbReference type="EMBL" id="FRAJ01000006">
    <property type="protein sequence ID" value="SHJ93089.1"/>
    <property type="molecule type" value="Genomic_DNA"/>
</dbReference>
<dbReference type="InterPro" id="IPR007630">
    <property type="entry name" value="RNA_pol_sigma70_r4"/>
</dbReference>
<evidence type="ECO:0000256" key="1">
    <source>
        <dbReference type="ARBA" id="ARBA00023015"/>
    </source>
</evidence>
<dbReference type="Pfam" id="PF04545">
    <property type="entry name" value="Sigma70_r4"/>
    <property type="match status" value="1"/>
</dbReference>
<dbReference type="NCBIfam" id="TIGR02980">
    <property type="entry name" value="SigBFG"/>
    <property type="match status" value="1"/>
</dbReference>
<evidence type="ECO:0000313" key="6">
    <source>
        <dbReference type="EMBL" id="SHJ93089.1"/>
    </source>
</evidence>
<dbReference type="InterPro" id="IPR013325">
    <property type="entry name" value="RNA_pol_sigma_r2"/>
</dbReference>
<evidence type="ECO:0000259" key="5">
    <source>
        <dbReference type="PROSITE" id="PS00716"/>
    </source>
</evidence>
<reference evidence="6 7" key="1">
    <citation type="submission" date="2016-11" db="EMBL/GenBank/DDBJ databases">
        <authorList>
            <person name="Jaros S."/>
            <person name="Januszkiewicz K."/>
            <person name="Wedrychowicz H."/>
        </authorList>
    </citation>
    <scope>NUCLEOTIDE SEQUENCE [LARGE SCALE GENOMIC DNA]</scope>
    <source>
        <strain evidence="6 7">DSM 14501</strain>
    </source>
</reference>
<keyword evidence="7" id="KW-1185">Reference proteome</keyword>
<dbReference type="GO" id="GO:0016987">
    <property type="term" value="F:sigma factor activity"/>
    <property type="evidence" value="ECO:0007669"/>
    <property type="project" value="UniProtKB-KW"/>
</dbReference>
<dbReference type="CDD" id="cd06171">
    <property type="entry name" value="Sigma70_r4"/>
    <property type="match status" value="1"/>
</dbReference>
<organism evidence="6 7">
    <name type="scientific">Caminicella sporogenes DSM 14501</name>
    <dbReference type="NCBI Taxonomy" id="1121266"/>
    <lineage>
        <taxon>Bacteria</taxon>
        <taxon>Bacillati</taxon>
        <taxon>Bacillota</taxon>
        <taxon>Clostridia</taxon>
        <taxon>Peptostreptococcales</taxon>
        <taxon>Caminicellaceae</taxon>
        <taxon>Caminicella</taxon>
    </lineage>
</organism>
<dbReference type="AlphaFoldDB" id="A0A1M6NBN0"/>
<dbReference type="InterPro" id="IPR007624">
    <property type="entry name" value="RNA_pol_sigma70_r3"/>
</dbReference>
<sequence>MKSVVNSTVEYSYSIESLKDLDHKELFKIFKETKDINIRNELVKRFLYIPEILSKRYINKGVEYDDIYQVASLGLIFAIERFDIDKGFEFSSFATPTIIGEIKKYFRDKGWSIKVPRRIQELSKKVNLAKAKLQQELQRVPKIKDIADYLSVTEEEVLEAMEASHVYTPKSLDVSYDKNGDDKDIQLMDIVGEDDKYFDDIENKDFLKQCMSKLNKVEIKIIKDRFFKNKTQIEVALDLGVSQMTVSRMEKKIIKKLRKEYEKLKEL</sequence>
<proteinExistence type="predicted"/>
<dbReference type="PRINTS" id="PR00046">
    <property type="entry name" value="SIGMA70FCT"/>
</dbReference>
<evidence type="ECO:0000256" key="3">
    <source>
        <dbReference type="ARBA" id="ARBA00023125"/>
    </source>
</evidence>
<dbReference type="NCBIfam" id="TIGR02937">
    <property type="entry name" value="sigma70-ECF"/>
    <property type="match status" value="1"/>
</dbReference>
<dbReference type="STRING" id="1121266.SAMN02745883_00814"/>
<dbReference type="PROSITE" id="PS00716">
    <property type="entry name" value="SIGMA70_2"/>
    <property type="match status" value="1"/>
</dbReference>
<dbReference type="Gene3D" id="1.10.10.10">
    <property type="entry name" value="Winged helix-like DNA-binding domain superfamily/Winged helix DNA-binding domain"/>
    <property type="match status" value="2"/>
</dbReference>
<dbReference type="GO" id="GO:0003677">
    <property type="term" value="F:DNA binding"/>
    <property type="evidence" value="ECO:0007669"/>
    <property type="project" value="UniProtKB-KW"/>
</dbReference>
<evidence type="ECO:0000256" key="4">
    <source>
        <dbReference type="ARBA" id="ARBA00023163"/>
    </source>
</evidence>
<dbReference type="SUPFAM" id="SSF88659">
    <property type="entry name" value="Sigma3 and sigma4 domains of RNA polymerase sigma factors"/>
    <property type="match status" value="2"/>
</dbReference>
<dbReference type="PANTHER" id="PTHR30385:SF4">
    <property type="entry name" value="RNA POLYMERASE SIGMA-E FACTOR"/>
    <property type="match status" value="1"/>
</dbReference>
<dbReference type="InterPro" id="IPR013324">
    <property type="entry name" value="RNA_pol_sigma_r3/r4-like"/>
</dbReference>
<dbReference type="InterPro" id="IPR036388">
    <property type="entry name" value="WH-like_DNA-bd_sf"/>
</dbReference>
<dbReference type="Pfam" id="PF04539">
    <property type="entry name" value="Sigma70_r3"/>
    <property type="match status" value="1"/>
</dbReference>
<dbReference type="InterPro" id="IPR000943">
    <property type="entry name" value="RNA_pol_sigma70"/>
</dbReference>
<keyword evidence="4" id="KW-0804">Transcription</keyword>
<dbReference type="SUPFAM" id="SSF88946">
    <property type="entry name" value="Sigma2 domain of RNA polymerase sigma factors"/>
    <property type="match status" value="1"/>
</dbReference>
<gene>
    <name evidence="6" type="ORF">SAMN02745883_00814</name>
</gene>
<dbReference type="Proteomes" id="UP000184082">
    <property type="component" value="Unassembled WGS sequence"/>
</dbReference>
<dbReference type="PANTHER" id="PTHR30385">
    <property type="entry name" value="SIGMA FACTOR F FLAGELLAR"/>
    <property type="match status" value="1"/>
</dbReference>
<dbReference type="RefSeq" id="WP_330390651.1">
    <property type="nucleotide sequence ID" value="NZ_FRAJ01000006.1"/>
</dbReference>
<name>A0A1M6NBN0_9FIRM</name>
<dbReference type="InterPro" id="IPR007627">
    <property type="entry name" value="RNA_pol_sigma70_r2"/>
</dbReference>
<dbReference type="Pfam" id="PF04542">
    <property type="entry name" value="Sigma70_r2"/>
    <property type="match status" value="1"/>
</dbReference>
<accession>A0A1M6NBN0</accession>
<feature type="domain" description="RNA polymerase sigma-70" evidence="5">
    <location>
        <begin position="231"/>
        <end position="257"/>
    </location>
</feature>
<dbReference type="Gene3D" id="1.20.120.1810">
    <property type="match status" value="1"/>
</dbReference>
<protein>
    <submittedName>
        <fullName evidence="6">RNA polymerase, sigma 37 subunit, RpsB/SigB</fullName>
    </submittedName>
</protein>
<evidence type="ECO:0000256" key="2">
    <source>
        <dbReference type="ARBA" id="ARBA00023082"/>
    </source>
</evidence>
<evidence type="ECO:0000313" key="7">
    <source>
        <dbReference type="Proteomes" id="UP000184082"/>
    </source>
</evidence>
<keyword evidence="2" id="KW-0731">Sigma factor</keyword>
<dbReference type="GO" id="GO:0006352">
    <property type="term" value="P:DNA-templated transcription initiation"/>
    <property type="evidence" value="ECO:0007669"/>
    <property type="project" value="InterPro"/>
</dbReference>
<dbReference type="InterPro" id="IPR014322">
    <property type="entry name" value="RNA_pol_sigma-B/F/G"/>
</dbReference>
<dbReference type="InterPro" id="IPR014284">
    <property type="entry name" value="RNA_pol_sigma-70_dom"/>
</dbReference>